<dbReference type="GO" id="GO:0016491">
    <property type="term" value="F:oxidoreductase activity"/>
    <property type="evidence" value="ECO:0007669"/>
    <property type="project" value="TreeGrafter"/>
</dbReference>
<protein>
    <recommendedName>
        <fullName evidence="4">Selenoprotein M</fullName>
    </recommendedName>
</protein>
<evidence type="ECO:0000259" key="6">
    <source>
        <dbReference type="Pfam" id="PF08806"/>
    </source>
</evidence>
<dbReference type="PANTHER" id="PTHR13077:SF7">
    <property type="entry name" value="SELENOPROTEIN M"/>
    <property type="match status" value="1"/>
</dbReference>
<evidence type="ECO:0000256" key="5">
    <source>
        <dbReference type="SAM" id="SignalP"/>
    </source>
</evidence>
<evidence type="ECO:0000256" key="2">
    <source>
        <dbReference type="ARBA" id="ARBA00022729"/>
    </source>
</evidence>
<comment type="similarity">
    <text evidence="1">Belongs to the selenoprotein M/F family.</text>
</comment>
<comment type="caution">
    <text evidence="7">The sequence shown here is derived from an EMBL/GenBank/DDBJ whole genome shotgun (WGS) entry which is preliminary data.</text>
</comment>
<keyword evidence="8" id="KW-1185">Reference proteome</keyword>
<reference evidence="7" key="1">
    <citation type="submission" date="2021-02" db="EMBL/GenBank/DDBJ databases">
        <authorList>
            <person name="Steward A R."/>
        </authorList>
    </citation>
    <scope>NUCLEOTIDE SEQUENCE</scope>
</reference>
<evidence type="ECO:0000313" key="8">
    <source>
        <dbReference type="Proteomes" id="UP000663880"/>
    </source>
</evidence>
<dbReference type="InterPro" id="IPR038219">
    <property type="entry name" value="Sep15/SelM_sf"/>
</dbReference>
<dbReference type="EMBL" id="CAJOBZ010000014">
    <property type="protein sequence ID" value="CAF4843113.1"/>
    <property type="molecule type" value="Genomic_DNA"/>
</dbReference>
<dbReference type="InterPro" id="IPR014912">
    <property type="entry name" value="Sep15_SelM_dom"/>
</dbReference>
<feature type="chain" id="PRO_5032280311" description="Selenoprotein M" evidence="5">
    <location>
        <begin position="19"/>
        <end position="110"/>
    </location>
</feature>
<dbReference type="AlphaFoldDB" id="A0A821RK48"/>
<gene>
    <name evidence="7" type="ORF">PMACD_LOCUS6359</name>
</gene>
<proteinExistence type="inferred from homology"/>
<accession>A0A821RK48</accession>
<dbReference type="OrthoDB" id="25165at2759"/>
<dbReference type="Gene3D" id="3.40.30.50">
    <property type="entry name" value="Sep15/SelM thioredoxin-like domain, active-site redox motif"/>
    <property type="match status" value="1"/>
</dbReference>
<dbReference type="Pfam" id="PF08806">
    <property type="entry name" value="Sep15_SelM"/>
    <property type="match status" value="1"/>
</dbReference>
<keyword evidence="2 5" id="KW-0732">Signal</keyword>
<evidence type="ECO:0000256" key="3">
    <source>
        <dbReference type="ARBA" id="ARBA00022933"/>
    </source>
</evidence>
<evidence type="ECO:0000313" key="7">
    <source>
        <dbReference type="EMBL" id="CAF4843113.1"/>
    </source>
</evidence>
<dbReference type="GO" id="GO:0005788">
    <property type="term" value="C:endoplasmic reticulum lumen"/>
    <property type="evidence" value="ECO:0007669"/>
    <property type="project" value="TreeGrafter"/>
</dbReference>
<evidence type="ECO:0000256" key="1">
    <source>
        <dbReference type="ARBA" id="ARBA00005742"/>
    </source>
</evidence>
<feature type="signal peptide" evidence="5">
    <location>
        <begin position="1"/>
        <end position="18"/>
    </location>
</feature>
<dbReference type="Proteomes" id="UP000663880">
    <property type="component" value="Unassembled WGS sequence"/>
</dbReference>
<organism evidence="7 8">
    <name type="scientific">Pieris macdunnoughi</name>
    <dbReference type="NCBI Taxonomy" id="345717"/>
    <lineage>
        <taxon>Eukaryota</taxon>
        <taxon>Metazoa</taxon>
        <taxon>Ecdysozoa</taxon>
        <taxon>Arthropoda</taxon>
        <taxon>Hexapoda</taxon>
        <taxon>Insecta</taxon>
        <taxon>Pterygota</taxon>
        <taxon>Neoptera</taxon>
        <taxon>Endopterygota</taxon>
        <taxon>Lepidoptera</taxon>
        <taxon>Glossata</taxon>
        <taxon>Ditrysia</taxon>
        <taxon>Papilionoidea</taxon>
        <taxon>Pieridae</taxon>
        <taxon>Pierinae</taxon>
        <taxon>Pieris</taxon>
    </lineage>
</organism>
<dbReference type="InterPro" id="IPR036249">
    <property type="entry name" value="Thioredoxin-like_sf"/>
</dbReference>
<dbReference type="InterPro" id="IPR039992">
    <property type="entry name" value="Sep15_SelM"/>
</dbReference>
<feature type="domain" description="Selenoprotein F/M" evidence="6">
    <location>
        <begin position="28"/>
        <end position="101"/>
    </location>
</feature>
<dbReference type="PANTHER" id="PTHR13077">
    <property type="entry name" value="SELENOPROTEIN F"/>
    <property type="match status" value="1"/>
</dbReference>
<dbReference type="SUPFAM" id="SSF52833">
    <property type="entry name" value="Thioredoxin-like"/>
    <property type="match status" value="1"/>
</dbReference>
<evidence type="ECO:0000256" key="4">
    <source>
        <dbReference type="ARBA" id="ARBA00040773"/>
    </source>
</evidence>
<keyword evidence="3" id="KW-0712">Selenocysteine</keyword>
<sequence>MSFLRVLFCIGFITISSAYMLSDIKSAKIETCRGCSLNRLPEVKNFVMQDAPLYDRLQVKFISGTPPELVLLGDDDMELERLPLSNLNRQECNKLLENKGFHMIPKKEEF</sequence>
<name>A0A821RK48_9NEOP</name>